<evidence type="ECO:0000313" key="1">
    <source>
        <dbReference type="EMBL" id="AYD85459.1"/>
    </source>
</evidence>
<organism evidence="1 2">
    <name type="scientific">Escherichia phage FEC19</name>
    <dbReference type="NCBI Taxonomy" id="2315486"/>
    <lineage>
        <taxon>Viruses</taxon>
        <taxon>Duplodnaviria</taxon>
        <taxon>Heunggongvirae</taxon>
        <taxon>Uroviricota</taxon>
        <taxon>Caudoviricetes</taxon>
        <taxon>Lindbergviridae</taxon>
        <taxon>Wifcevirus</taxon>
        <taxon>Wifcevirus FEC19</taxon>
    </lineage>
</organism>
<reference evidence="1 2" key="1">
    <citation type="submission" date="2018-08" db="EMBL/GenBank/DDBJ databases">
        <title>Characterization and Complete Genome Sequence Analysis of a Lytic Bacteriophage FEC19 infecting Escherichia coli O157:H7.</title>
        <authorList>
            <person name="Fan C."/>
            <person name="Zhao C."/>
            <person name="Tie D."/>
            <person name="Sun Y."/>
        </authorList>
    </citation>
    <scope>NUCLEOTIDE SEQUENCE [LARGE SCALE GENOMIC DNA]</scope>
</reference>
<evidence type="ECO:0000313" key="2">
    <source>
        <dbReference type="Proteomes" id="UP000268320"/>
    </source>
</evidence>
<accession>A0A386KKJ0</accession>
<sequence length="108" mass="12597">MNEKDTKQRERATHVGIVESFLNTRLNSSLTIMRFLGQPDRIKFIFAANPVSLYIPVESMAYLVRDEQGWKIPNTTVFFSHVDGEMFERKEDCHFIPVYLDLESVVEL</sequence>
<keyword evidence="2" id="KW-1185">Reference proteome</keyword>
<protein>
    <submittedName>
        <fullName evidence="1">Uncharacterized protein</fullName>
    </submittedName>
</protein>
<name>A0A386KKJ0_9CAUD</name>
<proteinExistence type="predicted"/>
<dbReference type="GeneID" id="55004071"/>
<dbReference type="KEGG" id="vg:55004071"/>
<dbReference type="Proteomes" id="UP000268320">
    <property type="component" value="Genome"/>
</dbReference>
<dbReference type="RefSeq" id="YP_009812996.1">
    <property type="nucleotide sequence ID" value="NC_048073.1"/>
</dbReference>
<dbReference type="EMBL" id="MH816966">
    <property type="protein sequence ID" value="AYD85459.1"/>
    <property type="molecule type" value="Genomic_DNA"/>
</dbReference>